<dbReference type="InterPro" id="IPR009003">
    <property type="entry name" value="Peptidase_S1_PA"/>
</dbReference>
<keyword evidence="2" id="KW-0378">Hydrolase</keyword>
<dbReference type="Pfam" id="PF13365">
    <property type="entry name" value="Trypsin_2"/>
    <property type="match status" value="1"/>
</dbReference>
<proteinExistence type="predicted"/>
<dbReference type="InterPro" id="IPR001940">
    <property type="entry name" value="Peptidase_S1C"/>
</dbReference>
<dbReference type="SUPFAM" id="SSF48452">
    <property type="entry name" value="TPR-like"/>
    <property type="match status" value="1"/>
</dbReference>
<dbReference type="PANTHER" id="PTHR43343:SF3">
    <property type="entry name" value="PROTEASE DO-LIKE 8, CHLOROPLASTIC"/>
    <property type="match status" value="1"/>
</dbReference>
<organism evidence="3">
    <name type="scientific">mine drainage metagenome</name>
    <dbReference type="NCBI Taxonomy" id="410659"/>
    <lineage>
        <taxon>unclassified sequences</taxon>
        <taxon>metagenomes</taxon>
        <taxon>ecological metagenomes</taxon>
    </lineage>
</organism>
<dbReference type="PRINTS" id="PR00834">
    <property type="entry name" value="PROTEASES2C"/>
</dbReference>
<dbReference type="Gene3D" id="2.40.10.120">
    <property type="match status" value="1"/>
</dbReference>
<reference evidence="3" key="2">
    <citation type="journal article" date="2014" name="ISME J.">
        <title>Microbial stratification in low pH oxic and suboxic macroscopic growths along an acid mine drainage.</title>
        <authorList>
            <person name="Mendez-Garcia C."/>
            <person name="Mesa V."/>
            <person name="Sprenger R.R."/>
            <person name="Richter M."/>
            <person name="Diez M.S."/>
            <person name="Solano J."/>
            <person name="Bargiela R."/>
            <person name="Golyshina O.V."/>
            <person name="Manteca A."/>
            <person name="Ramos J.L."/>
            <person name="Gallego J.R."/>
            <person name="Llorente I."/>
            <person name="Martins Dos Santos V.A."/>
            <person name="Jensen O.N."/>
            <person name="Pelaez A.I."/>
            <person name="Sanchez J."/>
            <person name="Ferrer M."/>
        </authorList>
    </citation>
    <scope>NUCLEOTIDE SEQUENCE</scope>
</reference>
<evidence type="ECO:0000256" key="1">
    <source>
        <dbReference type="ARBA" id="ARBA00022670"/>
    </source>
</evidence>
<dbReference type="InterPro" id="IPR011990">
    <property type="entry name" value="TPR-like_helical_dom_sf"/>
</dbReference>
<dbReference type="Gene3D" id="1.25.40.10">
    <property type="entry name" value="Tetratricopeptide repeat domain"/>
    <property type="match status" value="1"/>
</dbReference>
<dbReference type="SUPFAM" id="SSF50494">
    <property type="entry name" value="Trypsin-like serine proteases"/>
    <property type="match status" value="1"/>
</dbReference>
<dbReference type="EMBL" id="AUZZ01002738">
    <property type="protein sequence ID" value="EQD59149.1"/>
    <property type="molecule type" value="Genomic_DNA"/>
</dbReference>
<dbReference type="AlphaFoldDB" id="T1C1K5"/>
<dbReference type="InterPro" id="IPR051201">
    <property type="entry name" value="Chloro_Bact_Ser_Proteases"/>
</dbReference>
<dbReference type="PANTHER" id="PTHR43343">
    <property type="entry name" value="PEPTIDASE S12"/>
    <property type="match status" value="1"/>
</dbReference>
<evidence type="ECO:0000313" key="3">
    <source>
        <dbReference type="EMBL" id="EQD59149.1"/>
    </source>
</evidence>
<feature type="non-terminal residue" evidence="3">
    <location>
        <position position="288"/>
    </location>
</feature>
<name>T1C1K5_9ZZZZ</name>
<keyword evidence="1" id="KW-0645">Protease</keyword>
<protein>
    <submittedName>
        <fullName evidence="3">TPR repeat-containing protein</fullName>
    </submittedName>
</protein>
<gene>
    <name evidence="3" type="ORF">B2A_04088</name>
</gene>
<comment type="caution">
    <text evidence="3">The sequence shown here is derived from an EMBL/GenBank/DDBJ whole genome shotgun (WGS) entry which is preliminary data.</text>
</comment>
<evidence type="ECO:0000256" key="2">
    <source>
        <dbReference type="ARBA" id="ARBA00022801"/>
    </source>
</evidence>
<dbReference type="GO" id="GO:0006508">
    <property type="term" value="P:proteolysis"/>
    <property type="evidence" value="ECO:0007669"/>
    <property type="project" value="UniProtKB-KW"/>
</dbReference>
<accession>T1C1K5</accession>
<reference evidence="3" key="1">
    <citation type="submission" date="2013-08" db="EMBL/GenBank/DDBJ databases">
        <authorList>
            <person name="Mendez C."/>
            <person name="Richter M."/>
            <person name="Ferrer M."/>
            <person name="Sanchez J."/>
        </authorList>
    </citation>
    <scope>NUCLEOTIDE SEQUENCE</scope>
</reference>
<sequence>MWGALMRRVSPAWFIVPLLLAASASAETASQVFKQVSPSVVVVLTYNAADKLAELGSGVKLPDGSVATNCHVLKDGTTYRVRYRGKVYPASLDKADWNRDVCSLNVPGLPAPPVVLGSTKTLQVGAPVYAIGTPEGLQRTLSEGIVSSLRQVDGGSYIQTTAAISPGSSGGGLFDDHGRLLGLTSFFISKGQQLNFALPVEWIEALPQHVTPRVASGTSEVQWLNRAAALESRKDWKALHVLANRWIKAQPRRAIAWIGLGEADDSLSHHAQAIEAYRQALKINSAAC</sequence>
<dbReference type="InterPro" id="IPR019734">
    <property type="entry name" value="TPR_rpt"/>
</dbReference>
<dbReference type="GO" id="GO:0004252">
    <property type="term" value="F:serine-type endopeptidase activity"/>
    <property type="evidence" value="ECO:0007669"/>
    <property type="project" value="InterPro"/>
</dbReference>
<dbReference type="PROSITE" id="PS50005">
    <property type="entry name" value="TPR"/>
    <property type="match status" value="1"/>
</dbReference>